<evidence type="ECO:0000256" key="4">
    <source>
        <dbReference type="ARBA" id="ARBA00022989"/>
    </source>
</evidence>
<feature type="transmembrane region" description="Helical" evidence="6">
    <location>
        <begin position="6"/>
        <end position="24"/>
    </location>
</feature>
<dbReference type="OrthoDB" id="6193381at2"/>
<keyword evidence="5 6" id="KW-0472">Membrane</keyword>
<dbReference type="Pfam" id="PF06835">
    <property type="entry name" value="LptC"/>
    <property type="match status" value="1"/>
</dbReference>
<keyword evidence="1" id="KW-1003">Cell membrane</keyword>
<dbReference type="NCBIfam" id="TIGR04409">
    <property type="entry name" value="LptC_YrbK"/>
    <property type="match status" value="1"/>
</dbReference>
<dbReference type="Gene3D" id="2.60.450.10">
    <property type="entry name" value="Lipopolysaccharide (LPS) transport protein A like domain"/>
    <property type="match status" value="1"/>
</dbReference>
<dbReference type="EMBL" id="QAON01000007">
    <property type="protein sequence ID" value="PTQ89426.1"/>
    <property type="molecule type" value="Genomic_DNA"/>
</dbReference>
<evidence type="ECO:0000313" key="8">
    <source>
        <dbReference type="Proteomes" id="UP000244223"/>
    </source>
</evidence>
<keyword evidence="3 6" id="KW-0812">Transmembrane</keyword>
<evidence type="ECO:0000256" key="3">
    <source>
        <dbReference type="ARBA" id="ARBA00022692"/>
    </source>
</evidence>
<dbReference type="GO" id="GO:0030288">
    <property type="term" value="C:outer membrane-bounded periplasmic space"/>
    <property type="evidence" value="ECO:0007669"/>
    <property type="project" value="TreeGrafter"/>
</dbReference>
<dbReference type="InterPro" id="IPR010664">
    <property type="entry name" value="LipoPS_assembly_LptC-rel"/>
</dbReference>
<dbReference type="RefSeq" id="WP_107865748.1">
    <property type="nucleotide sequence ID" value="NZ_QAON01000007.1"/>
</dbReference>
<evidence type="ECO:0000256" key="5">
    <source>
        <dbReference type="ARBA" id="ARBA00023136"/>
    </source>
</evidence>
<dbReference type="AlphaFoldDB" id="A0A2T5IZN5"/>
<accession>A0A2T5IZN5</accession>
<reference evidence="7 8" key="1">
    <citation type="submission" date="2018-04" db="EMBL/GenBank/DDBJ databases">
        <title>Genomic Encyclopedia of Archaeal and Bacterial Type Strains, Phase II (KMG-II): from individual species to whole genera.</title>
        <authorList>
            <person name="Goeker M."/>
        </authorList>
    </citation>
    <scope>NUCLEOTIDE SEQUENCE [LARGE SCALE GENOMIC DNA]</scope>
    <source>
        <strain evidence="7 8">DSM 5822</strain>
    </source>
</reference>
<dbReference type="PANTHER" id="PTHR37481:SF1">
    <property type="entry name" value="LIPOPOLYSACCHARIDE EXPORT SYSTEM PROTEIN LPTC"/>
    <property type="match status" value="1"/>
</dbReference>
<keyword evidence="8" id="KW-1185">Reference proteome</keyword>
<dbReference type="InterPro" id="IPR026265">
    <property type="entry name" value="LptC"/>
</dbReference>
<dbReference type="InterPro" id="IPR052363">
    <property type="entry name" value="LPS_export_LptC"/>
</dbReference>
<sequence>MDIRNSLSLAGGLLVLATVGYYWGGLGQKTIRLNTSDPQNLPEYEVQTLEGLQTNASGQIERTLRAQALTHYRQPEQSILQTPDVTLYQAGQAAWHITAQLATAHESEQTIHLSGKVTGQRLNSTALSLKTEFLSANQRTQTLSTDRAVEIRSAYAQLNSQGLDANIEQGVLTFPAHVRGTYVVPPR</sequence>
<evidence type="ECO:0000313" key="7">
    <source>
        <dbReference type="EMBL" id="PTQ89426.1"/>
    </source>
</evidence>
<dbReference type="GO" id="GO:0015221">
    <property type="term" value="F:lipopolysaccharide transmembrane transporter activity"/>
    <property type="evidence" value="ECO:0007669"/>
    <property type="project" value="InterPro"/>
</dbReference>
<evidence type="ECO:0000256" key="2">
    <source>
        <dbReference type="ARBA" id="ARBA00022519"/>
    </source>
</evidence>
<name>A0A2T5IZN5_9GAMM</name>
<organism evidence="7 8">
    <name type="scientific">Agitococcus lubricus</name>
    <dbReference type="NCBI Taxonomy" id="1077255"/>
    <lineage>
        <taxon>Bacteria</taxon>
        <taxon>Pseudomonadati</taxon>
        <taxon>Pseudomonadota</taxon>
        <taxon>Gammaproteobacteria</taxon>
        <taxon>Moraxellales</taxon>
        <taxon>Moraxellaceae</taxon>
        <taxon>Agitococcus</taxon>
    </lineage>
</organism>
<evidence type="ECO:0000256" key="1">
    <source>
        <dbReference type="ARBA" id="ARBA00022475"/>
    </source>
</evidence>
<keyword evidence="2" id="KW-0997">Cell inner membrane</keyword>
<keyword evidence="4 6" id="KW-1133">Transmembrane helix</keyword>
<gene>
    <name evidence="7" type="ORF">C8N29_107160</name>
</gene>
<comment type="caution">
    <text evidence="7">The sequence shown here is derived from an EMBL/GenBank/DDBJ whole genome shotgun (WGS) entry which is preliminary data.</text>
</comment>
<protein>
    <submittedName>
        <fullName evidence="7">LPS export ABC transporter protein LptC</fullName>
    </submittedName>
</protein>
<evidence type="ECO:0000256" key="6">
    <source>
        <dbReference type="SAM" id="Phobius"/>
    </source>
</evidence>
<dbReference type="Proteomes" id="UP000244223">
    <property type="component" value="Unassembled WGS sequence"/>
</dbReference>
<dbReference type="GO" id="GO:0017089">
    <property type="term" value="F:glycolipid transfer activity"/>
    <property type="evidence" value="ECO:0007669"/>
    <property type="project" value="TreeGrafter"/>
</dbReference>
<dbReference type="PANTHER" id="PTHR37481">
    <property type="entry name" value="LIPOPOLYSACCHARIDE EXPORT SYSTEM PROTEIN LPTC"/>
    <property type="match status" value="1"/>
</dbReference>
<dbReference type="GO" id="GO:0005886">
    <property type="term" value="C:plasma membrane"/>
    <property type="evidence" value="ECO:0007669"/>
    <property type="project" value="InterPro"/>
</dbReference>
<proteinExistence type="predicted"/>